<evidence type="ECO:0000313" key="3">
    <source>
        <dbReference type="EMBL" id="GAU49009.1"/>
    </source>
</evidence>
<feature type="compositionally biased region" description="Low complexity" evidence="1">
    <location>
        <begin position="355"/>
        <end position="372"/>
    </location>
</feature>
<reference evidence="4" key="1">
    <citation type="journal article" date="2017" name="Front. Plant Sci.">
        <title>Climate Clever Clovers: New Paradigm to Reduce the Environmental Footprint of Ruminants by Breeding Low Methanogenic Forages Utilizing Haplotype Variation.</title>
        <authorList>
            <person name="Kaur P."/>
            <person name="Appels R."/>
            <person name="Bayer P.E."/>
            <person name="Keeble-Gagnere G."/>
            <person name="Wang J."/>
            <person name="Hirakawa H."/>
            <person name="Shirasawa K."/>
            <person name="Vercoe P."/>
            <person name="Stefanova K."/>
            <person name="Durmic Z."/>
            <person name="Nichols P."/>
            <person name="Revell C."/>
            <person name="Isobe S.N."/>
            <person name="Edwards D."/>
            <person name="Erskine W."/>
        </authorList>
    </citation>
    <scope>NUCLEOTIDE SEQUENCE [LARGE SCALE GENOMIC DNA]</scope>
    <source>
        <strain evidence="4">cv. Daliak</strain>
    </source>
</reference>
<feature type="compositionally biased region" description="Low complexity" evidence="1">
    <location>
        <begin position="189"/>
        <end position="202"/>
    </location>
</feature>
<feature type="region of interest" description="Disordered" evidence="1">
    <location>
        <begin position="256"/>
        <end position="279"/>
    </location>
</feature>
<organism evidence="3 4">
    <name type="scientific">Trifolium subterraneum</name>
    <name type="common">Subterranean clover</name>
    <dbReference type="NCBI Taxonomy" id="3900"/>
    <lineage>
        <taxon>Eukaryota</taxon>
        <taxon>Viridiplantae</taxon>
        <taxon>Streptophyta</taxon>
        <taxon>Embryophyta</taxon>
        <taxon>Tracheophyta</taxon>
        <taxon>Spermatophyta</taxon>
        <taxon>Magnoliopsida</taxon>
        <taxon>eudicotyledons</taxon>
        <taxon>Gunneridae</taxon>
        <taxon>Pentapetalae</taxon>
        <taxon>rosids</taxon>
        <taxon>fabids</taxon>
        <taxon>Fabales</taxon>
        <taxon>Fabaceae</taxon>
        <taxon>Papilionoideae</taxon>
        <taxon>50 kb inversion clade</taxon>
        <taxon>NPAAA clade</taxon>
        <taxon>Hologalegina</taxon>
        <taxon>IRL clade</taxon>
        <taxon>Trifolieae</taxon>
        <taxon>Trifolium</taxon>
    </lineage>
</organism>
<proteinExistence type="predicted"/>
<feature type="region of interest" description="Disordered" evidence="1">
    <location>
        <begin position="20"/>
        <end position="45"/>
    </location>
</feature>
<protein>
    <recommendedName>
        <fullName evidence="2">Calmodulin-binding domain-containing protein</fullName>
    </recommendedName>
</protein>
<dbReference type="Proteomes" id="UP000242715">
    <property type="component" value="Unassembled WGS sequence"/>
</dbReference>
<feature type="compositionally biased region" description="Basic and acidic residues" evidence="1">
    <location>
        <begin position="203"/>
        <end position="217"/>
    </location>
</feature>
<dbReference type="EMBL" id="DF974506">
    <property type="protein sequence ID" value="GAU49009.1"/>
    <property type="molecule type" value="Genomic_DNA"/>
</dbReference>
<keyword evidence="4" id="KW-1185">Reference proteome</keyword>
<evidence type="ECO:0000313" key="4">
    <source>
        <dbReference type="Proteomes" id="UP000242715"/>
    </source>
</evidence>
<dbReference type="AlphaFoldDB" id="A0A2Z6PPX9"/>
<feature type="region of interest" description="Disordered" evidence="1">
    <location>
        <begin position="186"/>
        <end position="242"/>
    </location>
</feature>
<dbReference type="OrthoDB" id="766386at2759"/>
<feature type="region of interest" description="Disordered" evidence="1">
    <location>
        <begin position="354"/>
        <end position="387"/>
    </location>
</feature>
<dbReference type="Pfam" id="PF07839">
    <property type="entry name" value="CaM_binding"/>
    <property type="match status" value="1"/>
</dbReference>
<dbReference type="GO" id="GO:0005516">
    <property type="term" value="F:calmodulin binding"/>
    <property type="evidence" value="ECO:0007669"/>
    <property type="project" value="InterPro"/>
</dbReference>
<dbReference type="PANTHER" id="PTHR33349">
    <property type="entry name" value="EMB|CAB62594.1"/>
    <property type="match status" value="1"/>
</dbReference>
<gene>
    <name evidence="3" type="ORF">TSUD_284960</name>
</gene>
<feature type="domain" description="Calmodulin-binding" evidence="2">
    <location>
        <begin position="427"/>
        <end position="532"/>
    </location>
</feature>
<name>A0A2Z6PPX9_TRISU</name>
<sequence length="544" mass="60260">MIWDFHLMASESVESLVTPDVTKSPEVKVRRNSAGNASSGKGDEKVVPNYLRASTGSCHDLCKYGGEHAFVSKRSIPNRATRKKLHQSAEESIGQVIAKSKPPVDSKPTKMSTDVLKESIDSKPTKMSTVVHKELVDSKTQIPDAFDTNGHELPSKSFDSQKHVANEVKVNRKKASSVEVKPSSFLIKSRTSPSTSLEISSSTDKELSSLNGKEMKLSAKHPTPLNSNRIAKNKVSSSLNSSEGFDDKIISEIKTEKKVASPKTASRKPIAPIKALSSPRASLKRVSSLNSRKHKGLKIVSHLRNQKTAKEDELEEHNNNNNEVEEKTLYVIKTESENKTLQSDQTASYDDESYLPQLSTPMSSSTSVTQSLSDEDEESEYTTSEFEVDSLSGNCEGECMENEEALKVEKKNKLRKVKKVEEDKDCEMIKLKFRRGKVVDNQIEKNTTRRLTFRRAKTLAEKASGKRDEACSESNDADNGQEKVVLRHQDVEDKKDAQGLFNNVIEETASKLVEARKSKVKALVGAFETVISLQDKKPSASIVS</sequence>
<evidence type="ECO:0000259" key="2">
    <source>
        <dbReference type="SMART" id="SM01054"/>
    </source>
</evidence>
<dbReference type="InterPro" id="IPR012417">
    <property type="entry name" value="CaM-bd_dom_pln"/>
</dbReference>
<feature type="region of interest" description="Disordered" evidence="1">
    <location>
        <begin position="306"/>
        <end position="327"/>
    </location>
</feature>
<feature type="compositionally biased region" description="Polar residues" evidence="1">
    <location>
        <begin position="224"/>
        <end position="242"/>
    </location>
</feature>
<dbReference type="SMART" id="SM01054">
    <property type="entry name" value="CaM_binding"/>
    <property type="match status" value="1"/>
</dbReference>
<accession>A0A2Z6PPX9</accession>
<dbReference type="PANTHER" id="PTHR33349:SF1">
    <property type="entry name" value="EMB|CAB62594.1"/>
    <property type="match status" value="1"/>
</dbReference>
<evidence type="ECO:0000256" key="1">
    <source>
        <dbReference type="SAM" id="MobiDB-lite"/>
    </source>
</evidence>